<keyword evidence="5" id="KW-1185">Reference proteome</keyword>
<accession>A0A433CZQ4</accession>
<evidence type="ECO:0000259" key="3">
    <source>
        <dbReference type="Pfam" id="PF08614"/>
    </source>
</evidence>
<keyword evidence="2" id="KW-0175">Coiled coil</keyword>
<evidence type="ECO:0000256" key="2">
    <source>
        <dbReference type="SAM" id="Coils"/>
    </source>
</evidence>
<dbReference type="Pfam" id="PF08614">
    <property type="entry name" value="ATG16"/>
    <property type="match status" value="1"/>
</dbReference>
<dbReference type="EMBL" id="RBNI01009670">
    <property type="protein sequence ID" value="RUP44073.1"/>
    <property type="molecule type" value="Genomic_DNA"/>
</dbReference>
<evidence type="ECO:0000313" key="5">
    <source>
        <dbReference type="Proteomes" id="UP000268093"/>
    </source>
</evidence>
<name>A0A433CZQ4_9FUNG</name>
<comment type="caution">
    <text evidence="4">The sequence shown here is derived from an EMBL/GenBank/DDBJ whole genome shotgun (WGS) entry which is preliminary data.</text>
</comment>
<proteinExistence type="inferred from homology"/>
<feature type="coiled-coil region" evidence="2">
    <location>
        <begin position="13"/>
        <end position="105"/>
    </location>
</feature>
<dbReference type="OrthoDB" id="538223at2759"/>
<reference evidence="4 5" key="1">
    <citation type="journal article" date="2018" name="New Phytol.">
        <title>Phylogenomics of Endogonaceae and evolution of mycorrhizas within Mucoromycota.</title>
        <authorList>
            <person name="Chang Y."/>
            <person name="Desiro A."/>
            <person name="Na H."/>
            <person name="Sandor L."/>
            <person name="Lipzen A."/>
            <person name="Clum A."/>
            <person name="Barry K."/>
            <person name="Grigoriev I.V."/>
            <person name="Martin F.M."/>
            <person name="Stajich J.E."/>
            <person name="Smith M.E."/>
            <person name="Bonito G."/>
            <person name="Spatafora J.W."/>
        </authorList>
    </citation>
    <scope>NUCLEOTIDE SEQUENCE [LARGE SCALE GENOMIC DNA]</scope>
    <source>
        <strain evidence="4 5">GMNB39</strain>
    </source>
</reference>
<dbReference type="AlphaFoldDB" id="A0A433CZQ4"/>
<feature type="domain" description="Autophagy-related protein 16" evidence="3">
    <location>
        <begin position="2"/>
        <end position="101"/>
    </location>
</feature>
<dbReference type="Proteomes" id="UP000268093">
    <property type="component" value="Unassembled WGS sequence"/>
</dbReference>
<sequence>MFIDAHNRIVQQNIALTQQNEILENTARAMKEDNEKLNTEISLAREQGTPLNQQRTAELESQIQNLKEELSDLYRTQSQNAQRLVDMNEELRKREEREKRHLEESAMGVYDSLTYLTPLPLRQDTIAN</sequence>
<dbReference type="InterPro" id="IPR013923">
    <property type="entry name" value="Autophagy-rel_prot_16_dom"/>
</dbReference>
<evidence type="ECO:0000256" key="1">
    <source>
        <dbReference type="ARBA" id="ARBA00005331"/>
    </source>
</evidence>
<protein>
    <recommendedName>
        <fullName evidence="3">Autophagy-related protein 16 domain-containing protein</fullName>
    </recommendedName>
</protein>
<gene>
    <name evidence="4" type="ORF">BC936DRAFT_149977</name>
</gene>
<evidence type="ECO:0000313" key="4">
    <source>
        <dbReference type="EMBL" id="RUP44073.1"/>
    </source>
</evidence>
<comment type="similarity">
    <text evidence="1">Belongs to the ATG16 family.</text>
</comment>
<organism evidence="4 5">
    <name type="scientific">Jimgerdemannia flammicorona</name>
    <dbReference type="NCBI Taxonomy" id="994334"/>
    <lineage>
        <taxon>Eukaryota</taxon>
        <taxon>Fungi</taxon>
        <taxon>Fungi incertae sedis</taxon>
        <taxon>Mucoromycota</taxon>
        <taxon>Mucoromycotina</taxon>
        <taxon>Endogonomycetes</taxon>
        <taxon>Endogonales</taxon>
        <taxon>Endogonaceae</taxon>
        <taxon>Jimgerdemannia</taxon>
    </lineage>
</organism>